<keyword evidence="3" id="KW-1185">Reference proteome</keyword>
<gene>
    <name evidence="2" type="ORF">RGQ29_019913</name>
</gene>
<evidence type="ECO:0000313" key="2">
    <source>
        <dbReference type="EMBL" id="KAK4589104.1"/>
    </source>
</evidence>
<dbReference type="SUPFAM" id="SSF50965">
    <property type="entry name" value="Galactose oxidase, central domain"/>
    <property type="match status" value="1"/>
</dbReference>
<dbReference type="InterPro" id="IPR050796">
    <property type="entry name" value="SCF_F-box_component"/>
</dbReference>
<dbReference type="InterPro" id="IPR036047">
    <property type="entry name" value="F-box-like_dom_sf"/>
</dbReference>
<dbReference type="EMBL" id="JAXUIC010000005">
    <property type="protein sequence ID" value="KAK4589104.1"/>
    <property type="molecule type" value="Genomic_DNA"/>
</dbReference>
<dbReference type="InterPro" id="IPR011043">
    <property type="entry name" value="Gal_Oxase/kelch_b-propeller"/>
</dbReference>
<feature type="domain" description="F-box" evidence="1">
    <location>
        <begin position="18"/>
        <end position="66"/>
    </location>
</feature>
<dbReference type="PANTHER" id="PTHR31672">
    <property type="entry name" value="BNACNNG10540D PROTEIN"/>
    <property type="match status" value="1"/>
</dbReference>
<dbReference type="InterPro" id="IPR013187">
    <property type="entry name" value="F-box-assoc_dom_typ3"/>
</dbReference>
<dbReference type="InterPro" id="IPR015915">
    <property type="entry name" value="Kelch-typ_b-propeller"/>
</dbReference>
<dbReference type="AlphaFoldDB" id="A0AAN7ITM5"/>
<dbReference type="InterPro" id="IPR017451">
    <property type="entry name" value="F-box-assoc_interact_dom"/>
</dbReference>
<evidence type="ECO:0000259" key="1">
    <source>
        <dbReference type="PROSITE" id="PS50181"/>
    </source>
</evidence>
<accession>A0AAN7ITM5</accession>
<evidence type="ECO:0000313" key="3">
    <source>
        <dbReference type="Proteomes" id="UP001324115"/>
    </source>
</evidence>
<dbReference type="Gene3D" id="1.20.1280.50">
    <property type="match status" value="1"/>
</dbReference>
<dbReference type="PANTHER" id="PTHR31672:SF13">
    <property type="entry name" value="F-BOX PROTEIN CPR30-LIKE"/>
    <property type="match status" value="1"/>
</dbReference>
<dbReference type="Proteomes" id="UP001324115">
    <property type="component" value="Unassembled WGS sequence"/>
</dbReference>
<dbReference type="SUPFAM" id="SSF81383">
    <property type="entry name" value="F-box domain"/>
    <property type="match status" value="1"/>
</dbReference>
<dbReference type="PROSITE" id="PS50181">
    <property type="entry name" value="FBOX"/>
    <property type="match status" value="1"/>
</dbReference>
<dbReference type="InterPro" id="IPR001810">
    <property type="entry name" value="F-box_dom"/>
</dbReference>
<sequence length="409" mass="46816">MAEFRVKEKRKAAMETGRSFFDSIPHQIILNIFLKLQLRCVLRLKSVCKAWYVLIHNDFTDLYFKLSRENSFGIGIGISTGPRAFVYDSKTMIPYEISSLQIGGGIKTLMIKNISAIGGCLSIRYSINGLIFLSDDDDFYVFNPSTGEFVTLPRFIHHPCPDTVNVMKRRIYETGFGYSPLTNQYKVIIIFKDFCEKKSVSKVKVAVITVGSSSNSWRIIDDFPQYKYRGGRGTVCLNGTIYLMGFCDHRTHLVEVLAFDVADETVRKITPPPEICVKILPNLSELEGKLCLIDFNDFDEKSIEIYMMVEDHQWESRYTFFAKDFKLDFDYCRCCTQYQCLSNGKLIIWPESIDGRLFLDIKSKTYETIEVADSNFSISLFPYEESLASICSMNDILTANCLEVEANVP</sequence>
<dbReference type="Pfam" id="PF08268">
    <property type="entry name" value="FBA_3"/>
    <property type="match status" value="1"/>
</dbReference>
<proteinExistence type="predicted"/>
<protein>
    <recommendedName>
        <fullName evidence="1">F-box domain-containing protein</fullName>
    </recommendedName>
</protein>
<reference evidence="2 3" key="1">
    <citation type="journal article" date="2023" name="G3 (Bethesda)">
        <title>A haplotype-resolved chromosome-scale genome for Quercus rubra L. provides insights into the genetics of adaptive traits for red oak species.</title>
        <authorList>
            <person name="Kapoor B."/>
            <person name="Jenkins J."/>
            <person name="Schmutz J."/>
            <person name="Zhebentyayeva T."/>
            <person name="Kuelheim C."/>
            <person name="Coggeshall M."/>
            <person name="Heim C."/>
            <person name="Lasky J.R."/>
            <person name="Leites L."/>
            <person name="Islam-Faridi N."/>
            <person name="Romero-Severson J."/>
            <person name="DeLeo V.L."/>
            <person name="Lucas S.M."/>
            <person name="Lazic D."/>
            <person name="Gailing O."/>
            <person name="Carlson J."/>
            <person name="Staton M."/>
        </authorList>
    </citation>
    <scope>NUCLEOTIDE SEQUENCE [LARGE SCALE GENOMIC DNA]</scope>
    <source>
        <strain evidence="2">Pseudo-F2</strain>
    </source>
</reference>
<dbReference type="Pfam" id="PF12937">
    <property type="entry name" value="F-box-like"/>
    <property type="match status" value="1"/>
</dbReference>
<organism evidence="2 3">
    <name type="scientific">Quercus rubra</name>
    <name type="common">Northern red oak</name>
    <name type="synonym">Quercus borealis</name>
    <dbReference type="NCBI Taxonomy" id="3512"/>
    <lineage>
        <taxon>Eukaryota</taxon>
        <taxon>Viridiplantae</taxon>
        <taxon>Streptophyta</taxon>
        <taxon>Embryophyta</taxon>
        <taxon>Tracheophyta</taxon>
        <taxon>Spermatophyta</taxon>
        <taxon>Magnoliopsida</taxon>
        <taxon>eudicotyledons</taxon>
        <taxon>Gunneridae</taxon>
        <taxon>Pentapetalae</taxon>
        <taxon>rosids</taxon>
        <taxon>fabids</taxon>
        <taxon>Fagales</taxon>
        <taxon>Fagaceae</taxon>
        <taxon>Quercus</taxon>
    </lineage>
</organism>
<dbReference type="SMART" id="SM00256">
    <property type="entry name" value="FBOX"/>
    <property type="match status" value="1"/>
</dbReference>
<name>A0AAN7ITM5_QUERU</name>
<comment type="caution">
    <text evidence="2">The sequence shown here is derived from an EMBL/GenBank/DDBJ whole genome shotgun (WGS) entry which is preliminary data.</text>
</comment>
<dbReference type="NCBIfam" id="TIGR01640">
    <property type="entry name" value="F_box_assoc_1"/>
    <property type="match status" value="1"/>
</dbReference>
<dbReference type="Gene3D" id="2.120.10.80">
    <property type="entry name" value="Kelch-type beta propeller"/>
    <property type="match status" value="1"/>
</dbReference>